<feature type="signal peptide" evidence="2">
    <location>
        <begin position="1"/>
        <end position="25"/>
    </location>
</feature>
<evidence type="ECO:0000313" key="4">
    <source>
        <dbReference type="Proteomes" id="UP000015104"/>
    </source>
</evidence>
<gene>
    <name evidence="3" type="primary">107362502</name>
</gene>
<reference evidence="3" key="2">
    <citation type="submission" date="2015-06" db="UniProtKB">
        <authorList>
            <consortium name="EnsemblMetazoa"/>
        </authorList>
    </citation>
    <scope>IDENTIFICATION</scope>
</reference>
<feature type="compositionally biased region" description="Basic and acidic residues" evidence="1">
    <location>
        <begin position="89"/>
        <end position="99"/>
    </location>
</feature>
<dbReference type="KEGG" id="tut:107362502"/>
<sequence length="254" mass="26033">MVKSILGRSHHKFIFISLLAFCAQTSHDLISIVSGSSKNGDPIIIILGPPGSSLPSSSGAMGQIESALSDRDSSGSISRSSFNLFRSSSTDKKDKKDGPHIIFIGGSAASPMNNNNNNNHNGNNGPIMGSMQGPPNLSSILGGSSAGGAGMGVAGGPGMNNFIGGNNNGFGPNGAPNLQAGPMRRGSNGPGISVSGTNSYAPYPINPVANSGSMAPNYPYIPYVMGGYNAPTGPSGYPASNYDYPDYSWSGWRR</sequence>
<organism evidence="3 4">
    <name type="scientific">Tetranychus urticae</name>
    <name type="common">Two-spotted spider mite</name>
    <dbReference type="NCBI Taxonomy" id="32264"/>
    <lineage>
        <taxon>Eukaryota</taxon>
        <taxon>Metazoa</taxon>
        <taxon>Ecdysozoa</taxon>
        <taxon>Arthropoda</taxon>
        <taxon>Chelicerata</taxon>
        <taxon>Arachnida</taxon>
        <taxon>Acari</taxon>
        <taxon>Acariformes</taxon>
        <taxon>Trombidiformes</taxon>
        <taxon>Prostigmata</taxon>
        <taxon>Eleutherengona</taxon>
        <taxon>Raphignathae</taxon>
        <taxon>Tetranychoidea</taxon>
        <taxon>Tetranychidae</taxon>
        <taxon>Tetranychus</taxon>
    </lineage>
</organism>
<evidence type="ECO:0000256" key="1">
    <source>
        <dbReference type="SAM" id="MobiDB-lite"/>
    </source>
</evidence>
<reference evidence="4" key="1">
    <citation type="submission" date="2011-08" db="EMBL/GenBank/DDBJ databases">
        <authorList>
            <person name="Rombauts S."/>
        </authorList>
    </citation>
    <scope>NUCLEOTIDE SEQUENCE</scope>
    <source>
        <strain evidence="4">London</strain>
    </source>
</reference>
<dbReference type="EMBL" id="CAEY01001953">
    <property type="status" value="NOT_ANNOTATED_CDS"/>
    <property type="molecule type" value="Genomic_DNA"/>
</dbReference>
<dbReference type="HOGENOM" id="CLU_1095499_0_0_1"/>
<dbReference type="Proteomes" id="UP000015104">
    <property type="component" value="Unassembled WGS sequence"/>
</dbReference>
<dbReference type="OMA" id="GPHIIFI"/>
<evidence type="ECO:0000256" key="2">
    <source>
        <dbReference type="SAM" id="SignalP"/>
    </source>
</evidence>
<accession>T1KBM6</accession>
<dbReference type="AlphaFoldDB" id="T1KBM6"/>
<proteinExistence type="predicted"/>
<name>T1KBM6_TETUR</name>
<feature type="region of interest" description="Disordered" evidence="1">
    <location>
        <begin position="53"/>
        <end position="142"/>
    </location>
</feature>
<keyword evidence="4" id="KW-1185">Reference proteome</keyword>
<feature type="chain" id="PRO_5004591458" evidence="2">
    <location>
        <begin position="26"/>
        <end position="254"/>
    </location>
</feature>
<feature type="compositionally biased region" description="Low complexity" evidence="1">
    <location>
        <begin position="74"/>
        <end position="88"/>
    </location>
</feature>
<evidence type="ECO:0000313" key="3">
    <source>
        <dbReference type="EnsemblMetazoa" id="tetur08g04620.1"/>
    </source>
</evidence>
<feature type="compositionally biased region" description="Low complexity" evidence="1">
    <location>
        <begin position="113"/>
        <end position="125"/>
    </location>
</feature>
<keyword evidence="2" id="KW-0732">Signal</keyword>
<dbReference type="EnsemblMetazoa" id="tetur08g04620.1">
    <property type="protein sequence ID" value="tetur08g04620.1"/>
    <property type="gene ID" value="tetur08g04620"/>
</dbReference>
<protein>
    <submittedName>
        <fullName evidence="3">Uncharacterized protein</fullName>
    </submittedName>
</protein>